<evidence type="ECO:0000313" key="16">
    <source>
        <dbReference type="EMBL" id="MEY1660696.1"/>
    </source>
</evidence>
<feature type="chain" id="PRO_5047458794" evidence="14">
    <location>
        <begin position="23"/>
        <end position="750"/>
    </location>
</feature>
<comment type="caution">
    <text evidence="16">The sequence shown here is derived from an EMBL/GenBank/DDBJ whole genome shotgun (WGS) entry which is preliminary data.</text>
</comment>
<dbReference type="EMBL" id="JBGCUO010000001">
    <property type="protein sequence ID" value="MEY1660696.1"/>
    <property type="molecule type" value="Genomic_DNA"/>
</dbReference>
<evidence type="ECO:0000256" key="1">
    <source>
        <dbReference type="ARBA" id="ARBA00004571"/>
    </source>
</evidence>
<evidence type="ECO:0000259" key="15">
    <source>
        <dbReference type="SMART" id="SM00965"/>
    </source>
</evidence>
<dbReference type="CDD" id="cd01347">
    <property type="entry name" value="ligand_gated_channel"/>
    <property type="match status" value="1"/>
</dbReference>
<keyword evidence="2 12" id="KW-0813">Transport</keyword>
<evidence type="ECO:0000256" key="2">
    <source>
        <dbReference type="ARBA" id="ARBA00022448"/>
    </source>
</evidence>
<evidence type="ECO:0000256" key="6">
    <source>
        <dbReference type="ARBA" id="ARBA00022729"/>
    </source>
</evidence>
<gene>
    <name evidence="16" type="ORF">AB5I84_00870</name>
</gene>
<evidence type="ECO:0000313" key="17">
    <source>
        <dbReference type="Proteomes" id="UP001562065"/>
    </source>
</evidence>
<dbReference type="InterPro" id="IPR011662">
    <property type="entry name" value="Secretin/TonB_short_N"/>
</dbReference>
<evidence type="ECO:0000256" key="3">
    <source>
        <dbReference type="ARBA" id="ARBA00022452"/>
    </source>
</evidence>
<dbReference type="Gene3D" id="2.170.130.10">
    <property type="entry name" value="TonB-dependent receptor, plug domain"/>
    <property type="match status" value="1"/>
</dbReference>
<evidence type="ECO:0000256" key="12">
    <source>
        <dbReference type="PROSITE-ProRule" id="PRU01360"/>
    </source>
</evidence>
<dbReference type="SMART" id="SM00965">
    <property type="entry name" value="STN"/>
    <property type="match status" value="1"/>
</dbReference>
<proteinExistence type="inferred from homology"/>
<dbReference type="InterPro" id="IPR012910">
    <property type="entry name" value="Plug_dom"/>
</dbReference>
<dbReference type="Proteomes" id="UP001562065">
    <property type="component" value="Unassembled WGS sequence"/>
</dbReference>
<dbReference type="RefSeq" id="WP_369453941.1">
    <property type="nucleotide sequence ID" value="NZ_JBGCUO010000001.1"/>
</dbReference>
<evidence type="ECO:0000256" key="13">
    <source>
        <dbReference type="RuleBase" id="RU003357"/>
    </source>
</evidence>
<dbReference type="PANTHER" id="PTHR30069:SF53">
    <property type="entry name" value="COLICIN I RECEPTOR-RELATED"/>
    <property type="match status" value="1"/>
</dbReference>
<keyword evidence="10 12" id="KW-0472">Membrane</keyword>
<dbReference type="InterPro" id="IPR000531">
    <property type="entry name" value="Beta-barrel_TonB"/>
</dbReference>
<keyword evidence="4" id="KW-0410">Iron transport</keyword>
<reference evidence="16 17" key="1">
    <citation type="submission" date="2024-07" db="EMBL/GenBank/DDBJ databases">
        <authorList>
            <person name="Ren Q."/>
        </authorList>
    </citation>
    <scope>NUCLEOTIDE SEQUENCE [LARGE SCALE GENOMIC DNA]</scope>
    <source>
        <strain evidence="16 17">REN37</strain>
    </source>
</reference>
<evidence type="ECO:0000256" key="8">
    <source>
        <dbReference type="ARBA" id="ARBA00023065"/>
    </source>
</evidence>
<keyword evidence="9 13" id="KW-0798">TonB box</keyword>
<comment type="subcellular location">
    <subcellularLocation>
        <location evidence="1 12">Cell outer membrane</location>
        <topology evidence="1 12">Multi-pass membrane protein</topology>
    </subcellularLocation>
</comment>
<feature type="signal peptide" evidence="14">
    <location>
        <begin position="1"/>
        <end position="22"/>
    </location>
</feature>
<dbReference type="InterPro" id="IPR036942">
    <property type="entry name" value="Beta-barrel_TonB_sf"/>
</dbReference>
<keyword evidence="7" id="KW-0408">Iron</keyword>
<keyword evidence="5 12" id="KW-0812">Transmembrane</keyword>
<dbReference type="Pfam" id="PF00593">
    <property type="entry name" value="TonB_dep_Rec_b-barrel"/>
    <property type="match status" value="1"/>
</dbReference>
<keyword evidence="8" id="KW-0406">Ion transport</keyword>
<dbReference type="Pfam" id="PF07715">
    <property type="entry name" value="Plug"/>
    <property type="match status" value="1"/>
</dbReference>
<evidence type="ECO:0000256" key="9">
    <source>
        <dbReference type="ARBA" id="ARBA00023077"/>
    </source>
</evidence>
<comment type="similarity">
    <text evidence="12 13">Belongs to the TonB-dependent receptor family.</text>
</comment>
<evidence type="ECO:0000256" key="11">
    <source>
        <dbReference type="ARBA" id="ARBA00023237"/>
    </source>
</evidence>
<keyword evidence="11 12" id="KW-0998">Cell outer membrane</keyword>
<keyword evidence="6 14" id="KW-0732">Signal</keyword>
<evidence type="ECO:0000256" key="10">
    <source>
        <dbReference type="ARBA" id="ARBA00023136"/>
    </source>
</evidence>
<dbReference type="Gene3D" id="2.40.170.20">
    <property type="entry name" value="TonB-dependent receptor, beta-barrel domain"/>
    <property type="match status" value="1"/>
</dbReference>
<evidence type="ECO:0000256" key="4">
    <source>
        <dbReference type="ARBA" id="ARBA00022496"/>
    </source>
</evidence>
<name>A0ABV4ACX2_9GAMM</name>
<dbReference type="PANTHER" id="PTHR30069">
    <property type="entry name" value="TONB-DEPENDENT OUTER MEMBRANE RECEPTOR"/>
    <property type="match status" value="1"/>
</dbReference>
<protein>
    <submittedName>
        <fullName evidence="16">TonB-dependent receptor</fullName>
    </submittedName>
</protein>
<keyword evidence="3 12" id="KW-1134">Transmembrane beta strand</keyword>
<dbReference type="Gene3D" id="3.55.50.30">
    <property type="match status" value="1"/>
</dbReference>
<dbReference type="InterPro" id="IPR039426">
    <property type="entry name" value="TonB-dep_rcpt-like"/>
</dbReference>
<evidence type="ECO:0000256" key="14">
    <source>
        <dbReference type="SAM" id="SignalP"/>
    </source>
</evidence>
<evidence type="ECO:0000256" key="5">
    <source>
        <dbReference type="ARBA" id="ARBA00022692"/>
    </source>
</evidence>
<organism evidence="16 17">
    <name type="scientific">Isoalcanivorax beigongshangi</name>
    <dbReference type="NCBI Taxonomy" id="3238810"/>
    <lineage>
        <taxon>Bacteria</taxon>
        <taxon>Pseudomonadati</taxon>
        <taxon>Pseudomonadota</taxon>
        <taxon>Gammaproteobacteria</taxon>
        <taxon>Oceanospirillales</taxon>
        <taxon>Alcanivoracaceae</taxon>
        <taxon>Isoalcanivorax</taxon>
    </lineage>
</organism>
<feature type="domain" description="Secretin/TonB short N-terminal" evidence="15">
    <location>
        <begin position="47"/>
        <end position="98"/>
    </location>
</feature>
<dbReference type="InterPro" id="IPR037066">
    <property type="entry name" value="Plug_dom_sf"/>
</dbReference>
<evidence type="ECO:0000256" key="7">
    <source>
        <dbReference type="ARBA" id="ARBA00023004"/>
    </source>
</evidence>
<keyword evidence="16" id="KW-0675">Receptor</keyword>
<sequence>MIRSTLLVTSIALAALPVGALAAPRHYDIPAGDLAATLTRFAGETGITLIADDRLTAGKASAGLRGDFDAEDGLRALLAGTGLRLVALSSGGFRLEAAAAASTTSTTALAPVTVTTAAGFEQVVSRAPASISVITREQLQRRPVTDFTDVVRDIPGASITNGEGRNVDISLRGMPPGYTLILIDGKRQNLNGIARRGNNNVRQSFMPPASAIERIEVIRGPMSTLYGADAMGGVINVITKKGSPQWNGEVSADYLAQDDSKFGNARGMSAYFNGPLIADQLGLQLSAREQFRDEDRVPRGQPERINRNLTGRLWYTPTPDHDFTFEATREKFEMNAWVTGRSPGSLWEQRTERTSWSLAHTGRWALGSSDLVFQKEDAEKDNIKADNWTLDAKFLAPWSGWGNHLTTFGTQLTRNKVDSWNLQSVGGGVIDVIEQKNQALFIEDEWGLLPDVSATLGVRFDDPDDFSSHVSPRAYLVWSPMPQLTLKGGVATGFKAPQADYVAPGLITESSNVTTGVVSYTYANSDLKPETSTNYEIGAIWEGDSGVNVSLTLFRTEYDDKLSTNSFEVFKDDGSPSSGPMDPAGLCQPAAGQYGCIWSERINVDKARTEGVELTLQTPLVDRWSLTTSYTYLESEQRSGPDKGLPLSGAPRHKLVNTLDWQATERVNLWLSHSLRSALRMSNRPAPACFGSGSCPSLAMLDLGGTVRVDDRLSFNLGLYNLTNKSWWDYDTRGSVEDGRRYYVRATYAF</sequence>
<dbReference type="PROSITE" id="PS52016">
    <property type="entry name" value="TONB_DEPENDENT_REC_3"/>
    <property type="match status" value="1"/>
</dbReference>
<accession>A0ABV4ACX2</accession>
<keyword evidence="17" id="KW-1185">Reference proteome</keyword>
<dbReference type="SUPFAM" id="SSF56935">
    <property type="entry name" value="Porins"/>
    <property type="match status" value="1"/>
</dbReference>